<gene>
    <name evidence="1" type="ORF">ABIF63_001018</name>
</gene>
<evidence type="ECO:0000313" key="1">
    <source>
        <dbReference type="EMBL" id="MET4716912.1"/>
    </source>
</evidence>
<accession>A0ABV2RJ11</accession>
<reference evidence="1 2" key="1">
    <citation type="submission" date="2024-06" db="EMBL/GenBank/DDBJ databases">
        <title>Genomic Encyclopedia of Type Strains, Phase V (KMG-V): Genome sequencing to study the core and pangenomes of soil and plant-associated prokaryotes.</title>
        <authorList>
            <person name="Whitman W."/>
        </authorList>
    </citation>
    <scope>NUCLEOTIDE SEQUENCE [LARGE SCALE GENOMIC DNA]</scope>
    <source>
        <strain evidence="1 2">USDA 160</strain>
    </source>
</reference>
<proteinExistence type="predicted"/>
<dbReference type="Proteomes" id="UP001549291">
    <property type="component" value="Unassembled WGS sequence"/>
</dbReference>
<protein>
    <submittedName>
        <fullName evidence="1">Uncharacterized protein</fullName>
    </submittedName>
</protein>
<sequence>MRRSCNRSLDGVCHTGARHGREPGIHNHRIEFGEDSGLLVSPRNRRLWLWIPGSRSVRPGMTGLYPGYWLCPGRAVLP</sequence>
<name>A0ABV2RJ11_BRAJP</name>
<dbReference type="EMBL" id="JBEPTQ010000002">
    <property type="protein sequence ID" value="MET4716912.1"/>
    <property type="molecule type" value="Genomic_DNA"/>
</dbReference>
<evidence type="ECO:0000313" key="2">
    <source>
        <dbReference type="Proteomes" id="UP001549291"/>
    </source>
</evidence>
<organism evidence="1 2">
    <name type="scientific">Bradyrhizobium japonicum</name>
    <dbReference type="NCBI Taxonomy" id="375"/>
    <lineage>
        <taxon>Bacteria</taxon>
        <taxon>Pseudomonadati</taxon>
        <taxon>Pseudomonadota</taxon>
        <taxon>Alphaproteobacteria</taxon>
        <taxon>Hyphomicrobiales</taxon>
        <taxon>Nitrobacteraceae</taxon>
        <taxon>Bradyrhizobium</taxon>
    </lineage>
</organism>
<keyword evidence="2" id="KW-1185">Reference proteome</keyword>
<comment type="caution">
    <text evidence="1">The sequence shown here is derived from an EMBL/GenBank/DDBJ whole genome shotgun (WGS) entry which is preliminary data.</text>
</comment>